<name>A0A7D5GN27_9EURY</name>
<sequence>MTDGKAIQRKLVGTADERAVSPVVGVILMVAITVILAAVIAAFLMDVGENQRAPGRAGVTINESASPHEVTLTSLGDNTDTVTCSAGGGQASSVGDTFDCPDGESVIAVTGDGSETVIRSDI</sequence>
<dbReference type="NCBIfam" id="TIGR02537">
    <property type="entry name" value="arch_flag_Nterm"/>
    <property type="match status" value="1"/>
</dbReference>
<gene>
    <name evidence="3" type="ORF">HYG82_09325</name>
</gene>
<dbReference type="GeneID" id="56033490"/>
<organism evidence="3 4">
    <name type="scientific">Natrinema halophilum</name>
    <dbReference type="NCBI Taxonomy" id="1699371"/>
    <lineage>
        <taxon>Archaea</taxon>
        <taxon>Methanobacteriati</taxon>
        <taxon>Methanobacteriota</taxon>
        <taxon>Stenosarchaea group</taxon>
        <taxon>Halobacteria</taxon>
        <taxon>Halobacteriales</taxon>
        <taxon>Natrialbaceae</taxon>
        <taxon>Natrinema</taxon>
    </lineage>
</organism>
<keyword evidence="1" id="KW-0472">Membrane</keyword>
<dbReference type="AlphaFoldDB" id="A0A7D5GN27"/>
<protein>
    <submittedName>
        <fullName evidence="3">Type IV pilin N-terminal domain-containing protein</fullName>
    </submittedName>
</protein>
<evidence type="ECO:0000313" key="4">
    <source>
        <dbReference type="Proteomes" id="UP000509241"/>
    </source>
</evidence>
<evidence type="ECO:0000256" key="1">
    <source>
        <dbReference type="SAM" id="Phobius"/>
    </source>
</evidence>
<feature type="transmembrane region" description="Helical" evidence="1">
    <location>
        <begin position="20"/>
        <end position="44"/>
    </location>
</feature>
<proteinExistence type="predicted"/>
<keyword evidence="1" id="KW-1133">Transmembrane helix</keyword>
<evidence type="ECO:0000313" key="3">
    <source>
        <dbReference type="EMBL" id="QLG49033.1"/>
    </source>
</evidence>
<keyword evidence="1" id="KW-0812">Transmembrane</keyword>
<dbReference type="EMBL" id="CP058601">
    <property type="protein sequence ID" value="QLG49033.1"/>
    <property type="molecule type" value="Genomic_DNA"/>
</dbReference>
<dbReference type="InterPro" id="IPR012859">
    <property type="entry name" value="Pilin_N_archaeal"/>
</dbReference>
<keyword evidence="4" id="KW-1185">Reference proteome</keyword>
<dbReference type="Proteomes" id="UP000509241">
    <property type="component" value="Chromosome"/>
</dbReference>
<evidence type="ECO:0000259" key="2">
    <source>
        <dbReference type="Pfam" id="PF07790"/>
    </source>
</evidence>
<dbReference type="InterPro" id="IPR013373">
    <property type="entry name" value="Flagellin/pilin_N_arc"/>
</dbReference>
<dbReference type="RefSeq" id="WP_179260768.1">
    <property type="nucleotide sequence ID" value="NZ_CP058601.1"/>
</dbReference>
<accession>A0A7D5GN27</accession>
<dbReference type="Pfam" id="PF07790">
    <property type="entry name" value="Pilin_N"/>
    <property type="match status" value="1"/>
</dbReference>
<dbReference type="KEGG" id="haly:HYG82_09325"/>
<feature type="domain" description="Archaeal Type IV pilin N-terminal" evidence="2">
    <location>
        <begin position="18"/>
        <end position="78"/>
    </location>
</feature>
<reference evidence="3 4" key="1">
    <citation type="submission" date="2020-07" db="EMBL/GenBank/DDBJ databases">
        <authorList>
            <person name="Cui H."/>
        </authorList>
    </citation>
    <scope>NUCLEOTIDE SEQUENCE [LARGE SCALE GENOMIC DNA]</scope>
    <source>
        <strain evidence="3 4">YPL8</strain>
    </source>
</reference>